<reference evidence="2 3" key="1">
    <citation type="submission" date="2016-09" db="EMBL/GenBank/DDBJ databases">
        <authorList>
            <consortium name="Pathogen Informatics"/>
            <person name="Sun Q."/>
            <person name="Inoue M."/>
        </authorList>
    </citation>
    <scope>NUCLEOTIDE SEQUENCE [LARGE SCALE GENOMIC DNA]</scope>
    <source>
        <strain evidence="2 3">82C</strain>
    </source>
</reference>
<dbReference type="OrthoDB" id="1957452at2"/>
<sequence>MISINSNTIFNKYILSFERCEDIYNQIISEINVKDNEEMEYWQDFILNCIEYTKIRSKWLISNSSARIEQDAYRNIVHSRLIVKLKIIKRLIEQKNTTVTV</sequence>
<evidence type="ECO:0000313" key="1">
    <source>
        <dbReference type="EMBL" id="SCS74103.1"/>
    </source>
</evidence>
<evidence type="ECO:0000313" key="3">
    <source>
        <dbReference type="Proteomes" id="UP000095412"/>
    </source>
</evidence>
<gene>
    <name evidence="1" type="ORF">SAMEA2297795_01027</name>
    <name evidence="2" type="ORF">SAMEA2297796_01076</name>
</gene>
<accession>A0A1D4KJY7</accession>
<proteinExistence type="predicted"/>
<evidence type="ECO:0000313" key="2">
    <source>
        <dbReference type="EMBL" id="SCS74808.1"/>
    </source>
</evidence>
<name>A0A1D4KJY7_9STAP</name>
<dbReference type="EMBL" id="FMPG01000003">
    <property type="protein sequence ID" value="SCS74103.1"/>
    <property type="molecule type" value="Genomic_DNA"/>
</dbReference>
<dbReference type="EMBL" id="FMPI01000005">
    <property type="protein sequence ID" value="SCS74808.1"/>
    <property type="molecule type" value="Genomic_DNA"/>
</dbReference>
<reference evidence="1 4" key="2">
    <citation type="submission" date="2016-09" db="EMBL/GenBank/DDBJ databases">
        <authorList>
            <consortium name="Pathogen Informatics"/>
        </authorList>
    </citation>
    <scope>NUCLEOTIDE SEQUENCE [LARGE SCALE GENOMIC DNA]</scope>
    <source>
        <strain evidence="1 4">82B</strain>
    </source>
</reference>
<dbReference type="Proteomes" id="UP000095768">
    <property type="component" value="Unassembled WGS sequence"/>
</dbReference>
<keyword evidence="3" id="KW-1185">Reference proteome</keyword>
<dbReference type="RefSeq" id="WP_069995269.1">
    <property type="nucleotide sequence ID" value="NZ_FMPG01000003.1"/>
</dbReference>
<organism evidence="1 4">
    <name type="scientific">Staphylococcus caeli</name>
    <dbReference type="NCBI Taxonomy" id="2201815"/>
    <lineage>
        <taxon>Bacteria</taxon>
        <taxon>Bacillati</taxon>
        <taxon>Bacillota</taxon>
        <taxon>Bacilli</taxon>
        <taxon>Bacillales</taxon>
        <taxon>Staphylococcaceae</taxon>
        <taxon>Staphylococcus</taxon>
    </lineage>
</organism>
<dbReference type="AlphaFoldDB" id="A0A1D4KJY7"/>
<evidence type="ECO:0000313" key="4">
    <source>
        <dbReference type="Proteomes" id="UP000095768"/>
    </source>
</evidence>
<dbReference type="Proteomes" id="UP000095412">
    <property type="component" value="Unassembled WGS sequence"/>
</dbReference>
<protein>
    <submittedName>
        <fullName evidence="1">Uncharacterized protein</fullName>
    </submittedName>
</protein>